<sequence length="115" mass="12527">MGKNGPALGRRKGPGICGNGIAVFPRVSKKSAERSPFFNRRRITGRKKSSMPGRDADFGIRKPGSLEPVPVAMDAILPERVPSGRPAPPGRGGKFLSPAEIRRLREKGHARRFSR</sequence>
<reference evidence="2 3" key="1">
    <citation type="submission" date="2018-03" db="EMBL/GenBank/DDBJ databases">
        <authorList>
            <person name="Keele B.F."/>
        </authorList>
    </citation>
    <scope>NUCLEOTIDE SEQUENCE [LARGE SCALE GENOMIC DNA]</scope>
    <source>
        <strain evidence="2">ZCTH4_d</strain>
    </source>
</reference>
<organism evidence="2 3">
    <name type="scientific">Caldibacillus debilis</name>
    <dbReference type="NCBI Taxonomy" id="301148"/>
    <lineage>
        <taxon>Bacteria</taxon>
        <taxon>Bacillati</taxon>
        <taxon>Bacillota</taxon>
        <taxon>Bacilli</taxon>
        <taxon>Bacillales</taxon>
        <taxon>Bacillaceae</taxon>
        <taxon>Caldibacillus</taxon>
    </lineage>
</organism>
<accession>A0A3E0K297</accession>
<dbReference type="Proteomes" id="UP000257014">
    <property type="component" value="Unassembled WGS sequence"/>
</dbReference>
<feature type="compositionally biased region" description="Basic residues" evidence="1">
    <location>
        <begin position="104"/>
        <end position="115"/>
    </location>
</feature>
<protein>
    <submittedName>
        <fullName evidence="2">Uncharacterized protein</fullName>
    </submittedName>
</protein>
<evidence type="ECO:0000313" key="2">
    <source>
        <dbReference type="EMBL" id="REJ27157.1"/>
    </source>
</evidence>
<evidence type="ECO:0000313" key="3">
    <source>
        <dbReference type="Proteomes" id="UP000257014"/>
    </source>
</evidence>
<gene>
    <name evidence="2" type="ORF">C6P37_11835</name>
</gene>
<dbReference type="EMBL" id="QEWE01000022">
    <property type="protein sequence ID" value="REJ27157.1"/>
    <property type="molecule type" value="Genomic_DNA"/>
</dbReference>
<comment type="caution">
    <text evidence="2">The sequence shown here is derived from an EMBL/GenBank/DDBJ whole genome shotgun (WGS) entry which is preliminary data.</text>
</comment>
<feature type="region of interest" description="Disordered" evidence="1">
    <location>
        <begin position="79"/>
        <end position="115"/>
    </location>
</feature>
<feature type="compositionally biased region" description="Basic residues" evidence="1">
    <location>
        <begin position="39"/>
        <end position="49"/>
    </location>
</feature>
<proteinExistence type="predicted"/>
<feature type="region of interest" description="Disordered" evidence="1">
    <location>
        <begin position="30"/>
        <end position="65"/>
    </location>
</feature>
<dbReference type="AlphaFoldDB" id="A0A3E0K297"/>
<name>A0A3E0K297_9BACI</name>
<evidence type="ECO:0000256" key="1">
    <source>
        <dbReference type="SAM" id="MobiDB-lite"/>
    </source>
</evidence>